<sequence length="181" mass="20965">MNLLDKKHIVKTSFNKLIASYAEQYPDLTGYSLKFNQGKRQLGSCHYLKKQITISAHILEHNPIELQLDTLAHELAHALAYIADGHRGHGRPWQKWARALGATPKARTREPIKTQAKYQLVCKRLDKIEELPRSYHKKVSLKNRYIGGDKSSLNCLYLVDMQQWQAYLQGDMLREELLLIQ</sequence>
<dbReference type="Pfam" id="PF10263">
    <property type="entry name" value="SprT-like"/>
    <property type="match status" value="1"/>
</dbReference>
<proteinExistence type="predicted"/>
<dbReference type="STRING" id="1328313.DS2_13224"/>
<dbReference type="OrthoDB" id="267364at2"/>
<evidence type="ECO:0000313" key="2">
    <source>
        <dbReference type="EMBL" id="EWH09361.1"/>
    </source>
</evidence>
<dbReference type="EMBL" id="ARZY01000025">
    <property type="protein sequence ID" value="EWH09361.1"/>
    <property type="molecule type" value="Genomic_DNA"/>
</dbReference>
<dbReference type="GO" id="GO:0006950">
    <property type="term" value="P:response to stress"/>
    <property type="evidence" value="ECO:0007669"/>
    <property type="project" value="UniProtKB-ARBA"/>
</dbReference>
<organism evidence="2 3">
    <name type="scientific">Catenovulum agarivorans DS-2</name>
    <dbReference type="NCBI Taxonomy" id="1328313"/>
    <lineage>
        <taxon>Bacteria</taxon>
        <taxon>Pseudomonadati</taxon>
        <taxon>Pseudomonadota</taxon>
        <taxon>Gammaproteobacteria</taxon>
        <taxon>Alteromonadales</taxon>
        <taxon>Alteromonadaceae</taxon>
        <taxon>Catenovulum</taxon>
    </lineage>
</organism>
<gene>
    <name evidence="2" type="ORF">DS2_13224</name>
</gene>
<dbReference type="Proteomes" id="UP000019276">
    <property type="component" value="Unassembled WGS sequence"/>
</dbReference>
<dbReference type="Gene3D" id="3.30.2010.10">
    <property type="entry name" value="Metalloproteases ('zincins'), catalytic domain"/>
    <property type="match status" value="1"/>
</dbReference>
<dbReference type="eggNOG" id="COG3091">
    <property type="taxonomic scope" value="Bacteria"/>
</dbReference>
<feature type="domain" description="SprT-like" evidence="1">
    <location>
        <begin position="8"/>
        <end position="142"/>
    </location>
</feature>
<name>W7QBK7_9ALTE</name>
<reference evidence="2 3" key="1">
    <citation type="journal article" date="2014" name="Genome Announc.">
        <title>Draft Genome Sequence of the Agar-Degrading Bacterium Catenovulum sp. Strain DS-2, Isolated from Intestines of Haliotis diversicolor.</title>
        <authorList>
            <person name="Shan D."/>
            <person name="Li X."/>
            <person name="Gu Z."/>
            <person name="Wei G."/>
            <person name="Gao Z."/>
            <person name="Shao Z."/>
        </authorList>
    </citation>
    <scope>NUCLEOTIDE SEQUENCE [LARGE SCALE GENOMIC DNA]</scope>
    <source>
        <strain evidence="2 3">DS-2</strain>
    </source>
</reference>
<accession>W7QBK7</accession>
<evidence type="ECO:0000313" key="3">
    <source>
        <dbReference type="Proteomes" id="UP000019276"/>
    </source>
</evidence>
<dbReference type="SMART" id="SM00731">
    <property type="entry name" value="SprT"/>
    <property type="match status" value="1"/>
</dbReference>
<evidence type="ECO:0000259" key="1">
    <source>
        <dbReference type="SMART" id="SM00731"/>
    </source>
</evidence>
<dbReference type="AlphaFoldDB" id="W7QBK7"/>
<dbReference type="InterPro" id="IPR006640">
    <property type="entry name" value="SprT-like_domain"/>
</dbReference>
<comment type="caution">
    <text evidence="2">The sequence shown here is derived from an EMBL/GenBank/DDBJ whole genome shotgun (WGS) entry which is preliminary data.</text>
</comment>
<dbReference type="RefSeq" id="WP_051479865.1">
    <property type="nucleotide sequence ID" value="NZ_ARZY01000025.1"/>
</dbReference>
<keyword evidence="3" id="KW-1185">Reference proteome</keyword>
<protein>
    <recommendedName>
        <fullName evidence="1">SprT-like domain-containing protein</fullName>
    </recommendedName>
</protein>